<dbReference type="Gene3D" id="3.40.630.30">
    <property type="match status" value="1"/>
</dbReference>
<name>A0AAW0DHP3_9AGAR</name>
<protein>
    <recommendedName>
        <fullName evidence="3">N-acetyltransferase domain-containing protein</fullName>
    </recommendedName>
</protein>
<dbReference type="Proteomes" id="UP001383192">
    <property type="component" value="Unassembled WGS sequence"/>
</dbReference>
<reference evidence="1 2" key="1">
    <citation type="submission" date="2024-01" db="EMBL/GenBank/DDBJ databases">
        <title>A draft genome for a cacao thread blight-causing isolate of Paramarasmius palmivorus.</title>
        <authorList>
            <person name="Baruah I.K."/>
            <person name="Bukari Y."/>
            <person name="Amoako-Attah I."/>
            <person name="Meinhardt L.W."/>
            <person name="Bailey B.A."/>
            <person name="Cohen S.P."/>
        </authorList>
    </citation>
    <scope>NUCLEOTIDE SEQUENCE [LARGE SCALE GENOMIC DNA]</scope>
    <source>
        <strain evidence="1 2">GH-12</strain>
    </source>
</reference>
<dbReference type="PANTHER" id="PTHR42791">
    <property type="entry name" value="GNAT FAMILY ACETYLTRANSFERASE"/>
    <property type="match status" value="1"/>
</dbReference>
<proteinExistence type="predicted"/>
<evidence type="ECO:0000313" key="2">
    <source>
        <dbReference type="Proteomes" id="UP001383192"/>
    </source>
</evidence>
<dbReference type="EMBL" id="JAYKXP010000015">
    <property type="protein sequence ID" value="KAK7049969.1"/>
    <property type="molecule type" value="Genomic_DNA"/>
</dbReference>
<organism evidence="1 2">
    <name type="scientific">Paramarasmius palmivorus</name>
    <dbReference type="NCBI Taxonomy" id="297713"/>
    <lineage>
        <taxon>Eukaryota</taxon>
        <taxon>Fungi</taxon>
        <taxon>Dikarya</taxon>
        <taxon>Basidiomycota</taxon>
        <taxon>Agaricomycotina</taxon>
        <taxon>Agaricomycetes</taxon>
        <taxon>Agaricomycetidae</taxon>
        <taxon>Agaricales</taxon>
        <taxon>Marasmiineae</taxon>
        <taxon>Marasmiaceae</taxon>
        <taxon>Paramarasmius</taxon>
    </lineage>
</organism>
<dbReference type="PANTHER" id="PTHR42791:SF1">
    <property type="entry name" value="N-ACETYLTRANSFERASE DOMAIN-CONTAINING PROTEIN"/>
    <property type="match status" value="1"/>
</dbReference>
<comment type="caution">
    <text evidence="1">The sequence shown here is derived from an EMBL/GenBank/DDBJ whole genome shotgun (WGS) entry which is preliminary data.</text>
</comment>
<gene>
    <name evidence="1" type="ORF">VNI00_005400</name>
</gene>
<evidence type="ECO:0000313" key="1">
    <source>
        <dbReference type="EMBL" id="KAK7049969.1"/>
    </source>
</evidence>
<sequence>MSTPNARLGGPYVRVAEPRDYPEAIRVLTRAFSRDPSMNWFGGVKQMVPAYKDQHNYDTHTGYTKRTLRNLHTFQSILVRSAILQGGFLTLAIVPDGDSERIAGVTIWLKPGQSWDFPLSVSLRAGGLKVLRGWGLNGLKRLTLEFTPTVNRSLDKSFKLRSLDRLDSWHLLSTVVDPAHEGKGLCSLMVKDGFTRASRTGKPIHLEATTPRSRDIYAHFGFEIDEEHRFGKGSVDNNGIAAKGEAATGYPEWVMTKWNYS</sequence>
<evidence type="ECO:0008006" key="3">
    <source>
        <dbReference type="Google" id="ProtNLM"/>
    </source>
</evidence>
<accession>A0AAW0DHP3</accession>
<dbReference type="InterPro" id="IPR016181">
    <property type="entry name" value="Acyl_CoA_acyltransferase"/>
</dbReference>
<dbReference type="AlphaFoldDB" id="A0AAW0DHP3"/>
<dbReference type="SUPFAM" id="SSF55729">
    <property type="entry name" value="Acyl-CoA N-acyltransferases (Nat)"/>
    <property type="match status" value="1"/>
</dbReference>
<dbReference type="InterPro" id="IPR052523">
    <property type="entry name" value="Trichothecene_AcTrans"/>
</dbReference>
<keyword evidence="2" id="KW-1185">Reference proteome</keyword>